<dbReference type="EMBL" id="JADJZA010000005">
    <property type="protein sequence ID" value="MBK9296774.1"/>
    <property type="molecule type" value="Genomic_DNA"/>
</dbReference>
<protein>
    <submittedName>
        <fullName evidence="1">Uncharacterized protein</fullName>
    </submittedName>
</protein>
<gene>
    <name evidence="1" type="ORF">IPN02_08010</name>
</gene>
<dbReference type="AlphaFoldDB" id="A0A936TEK0"/>
<accession>A0A936TEK0</accession>
<organism evidence="1 2">
    <name type="scientific">Candidatus Neomicrothrix subdominans</name>
    <dbReference type="NCBI Taxonomy" id="2954438"/>
    <lineage>
        <taxon>Bacteria</taxon>
        <taxon>Bacillati</taxon>
        <taxon>Actinomycetota</taxon>
        <taxon>Acidimicrobiia</taxon>
        <taxon>Acidimicrobiales</taxon>
        <taxon>Microthrixaceae</taxon>
        <taxon>Candidatus Neomicrothrix</taxon>
    </lineage>
</organism>
<evidence type="ECO:0000313" key="1">
    <source>
        <dbReference type="EMBL" id="MBK9296774.1"/>
    </source>
</evidence>
<dbReference type="Proteomes" id="UP000727993">
    <property type="component" value="Unassembled WGS sequence"/>
</dbReference>
<evidence type="ECO:0000313" key="2">
    <source>
        <dbReference type="Proteomes" id="UP000727993"/>
    </source>
</evidence>
<proteinExistence type="predicted"/>
<name>A0A936TEK0_9ACTN</name>
<sequence>MGCEHDKPAVHVGWLTADVAEPTTFTATTPTEGSTFQLSGVIVPCVEHGQAAVDVRALGWATLTEGMIVPVWSDVRPSIDGIYQVVSAGEATDAAWPAMASRGDIDSGQQVPQERSVSVGLRRLTQETAKVTTSLFGNSYAVSSPVQFSSTFPRAGVAGAPEGALPSGFTLDAYSDNPLEGRLTRVAFPQLTSLSLTTYARARQFLAGSPRVEVFAAGVWWPMHGQPPAGYPVRLRNGKAGIELPFAARPAVGNSPATPMTEHRLLQFDQATGELKASPALTISQFLTGMANPSTLTVIHADSETLRVTWMADRDAPFAGGIQTTVTRWEAELRRGEDGFSFWASLRGTMSIAATHNSDVNDGNGHIIGVRAVNSTGITLVGQREVSLGTSVGAGTAQVNDMGQRFRVEVDGASYRTRNYTRQRVVVGPAS</sequence>
<reference evidence="1 2" key="1">
    <citation type="submission" date="2020-10" db="EMBL/GenBank/DDBJ databases">
        <title>Connecting structure to function with the recovery of over 1000 high-quality activated sludge metagenome-assembled genomes encoding full-length rRNA genes using long-read sequencing.</title>
        <authorList>
            <person name="Singleton C.M."/>
            <person name="Petriglieri F."/>
            <person name="Kristensen J.M."/>
            <person name="Kirkegaard R.H."/>
            <person name="Michaelsen T.Y."/>
            <person name="Andersen M.H."/>
            <person name="Karst S.M."/>
            <person name="Dueholm M.S."/>
            <person name="Nielsen P.H."/>
            <person name="Albertsen M."/>
        </authorList>
    </citation>
    <scope>NUCLEOTIDE SEQUENCE [LARGE SCALE GENOMIC DNA]</scope>
    <source>
        <strain evidence="1">Lyne_18-Q3-R50-59_MAXAC.006</strain>
    </source>
</reference>
<comment type="caution">
    <text evidence="1">The sequence shown here is derived from an EMBL/GenBank/DDBJ whole genome shotgun (WGS) entry which is preliminary data.</text>
</comment>